<dbReference type="PANTHER" id="PTHR31024">
    <property type="entry name" value="C-TYPE LECTIN"/>
    <property type="match status" value="1"/>
</dbReference>
<dbReference type="InterPro" id="IPR001304">
    <property type="entry name" value="C-type_lectin-like"/>
</dbReference>
<dbReference type="WBParaSite" id="ACRNAN_scaffold9426.g18940.t1">
    <property type="protein sequence ID" value="ACRNAN_scaffold9426.g18940.t1"/>
    <property type="gene ID" value="ACRNAN_scaffold9426.g18940"/>
</dbReference>
<dbReference type="PROSITE" id="PS50234">
    <property type="entry name" value="VWFA"/>
    <property type="match status" value="1"/>
</dbReference>
<feature type="domain" description="VWFA" evidence="3">
    <location>
        <begin position="2"/>
        <end position="187"/>
    </location>
</feature>
<evidence type="ECO:0000313" key="5">
    <source>
        <dbReference type="WBParaSite" id="ACRNAN_scaffold9426.g18940.t1"/>
    </source>
</evidence>
<dbReference type="PANTHER" id="PTHR31024:SF3">
    <property type="entry name" value="C-TYPE LECTIN-RELATED"/>
    <property type="match status" value="1"/>
</dbReference>
<feature type="compositionally biased region" description="Basic residues" evidence="1">
    <location>
        <begin position="398"/>
        <end position="409"/>
    </location>
</feature>
<dbReference type="PROSITE" id="PS50041">
    <property type="entry name" value="C_TYPE_LECTIN_2"/>
    <property type="match status" value="1"/>
</dbReference>
<name>A0A914EP47_9BILA</name>
<dbReference type="InterPro" id="IPR036465">
    <property type="entry name" value="vWFA_dom_sf"/>
</dbReference>
<dbReference type="InterPro" id="IPR016187">
    <property type="entry name" value="CTDL_fold"/>
</dbReference>
<sequence>MNIFLMIDVSTNMGAANLRQLALSLSSEFTQLSIATNSCQPHTNQIAVITYSDTANIVANLTQIQSHQDLANTLLSLKVSNSSSAFGISNALNLAEKAWNDFDYSDFCPMTDRRGVFVFAGASVNNVNVTAFIYNLPFIVNSWDSIITINANSKDALLTQFFNNISSPSFNLSMADKNVYQDFTWAITQANCGCSVFGELLQITEFNTTANKWQKYADCFQLSGFIGFHDPGNSICFEEGGSTDAAITSAVKENFVRQMIGGWSNVPQLWFIGLHRNAQKKWVWTDFDGSEFPLGNYAPWAPGYNENSPGDCVAVVYQPGVDLSKNYLWAPISCQNQTTCDDSDETNCVNVICQERACDADYAGCSGTITPPASIPGQKRMKRTRQEKIKYSKASKERKNRVLKKNKKL</sequence>
<evidence type="ECO:0000259" key="2">
    <source>
        <dbReference type="PROSITE" id="PS50041"/>
    </source>
</evidence>
<dbReference type="SUPFAM" id="SSF53300">
    <property type="entry name" value="vWA-like"/>
    <property type="match status" value="1"/>
</dbReference>
<evidence type="ECO:0000256" key="1">
    <source>
        <dbReference type="SAM" id="MobiDB-lite"/>
    </source>
</evidence>
<dbReference type="Gene3D" id="3.40.50.410">
    <property type="entry name" value="von Willebrand factor, type A domain"/>
    <property type="match status" value="1"/>
</dbReference>
<evidence type="ECO:0000313" key="4">
    <source>
        <dbReference type="Proteomes" id="UP000887540"/>
    </source>
</evidence>
<feature type="region of interest" description="Disordered" evidence="1">
    <location>
        <begin position="373"/>
        <end position="409"/>
    </location>
</feature>
<proteinExistence type="predicted"/>
<feature type="compositionally biased region" description="Basic and acidic residues" evidence="1">
    <location>
        <begin position="384"/>
        <end position="397"/>
    </location>
</feature>
<dbReference type="InterPro" id="IPR002035">
    <property type="entry name" value="VWF_A"/>
</dbReference>
<dbReference type="Proteomes" id="UP000887540">
    <property type="component" value="Unplaced"/>
</dbReference>
<organism evidence="4 5">
    <name type="scientific">Acrobeloides nanus</name>
    <dbReference type="NCBI Taxonomy" id="290746"/>
    <lineage>
        <taxon>Eukaryota</taxon>
        <taxon>Metazoa</taxon>
        <taxon>Ecdysozoa</taxon>
        <taxon>Nematoda</taxon>
        <taxon>Chromadorea</taxon>
        <taxon>Rhabditida</taxon>
        <taxon>Tylenchina</taxon>
        <taxon>Cephalobomorpha</taxon>
        <taxon>Cephaloboidea</taxon>
        <taxon>Cephalobidae</taxon>
        <taxon>Acrobeloides</taxon>
    </lineage>
</organism>
<dbReference type="SMART" id="SM00034">
    <property type="entry name" value="CLECT"/>
    <property type="match status" value="1"/>
</dbReference>
<dbReference type="Pfam" id="PF00092">
    <property type="entry name" value="VWA"/>
    <property type="match status" value="1"/>
</dbReference>
<dbReference type="SUPFAM" id="SSF56436">
    <property type="entry name" value="C-type lectin-like"/>
    <property type="match status" value="1"/>
</dbReference>
<reference evidence="5" key="1">
    <citation type="submission" date="2022-11" db="UniProtKB">
        <authorList>
            <consortium name="WormBaseParasite"/>
        </authorList>
    </citation>
    <scope>IDENTIFICATION</scope>
</reference>
<accession>A0A914EP47</accession>
<dbReference type="Gene3D" id="3.10.100.10">
    <property type="entry name" value="Mannose-Binding Protein A, subunit A"/>
    <property type="match status" value="1"/>
</dbReference>
<evidence type="ECO:0000259" key="3">
    <source>
        <dbReference type="PROSITE" id="PS50234"/>
    </source>
</evidence>
<dbReference type="AlphaFoldDB" id="A0A914EP47"/>
<keyword evidence="4" id="KW-1185">Reference proteome</keyword>
<protein>
    <submittedName>
        <fullName evidence="5">C-type lectin</fullName>
    </submittedName>
</protein>
<feature type="domain" description="C-type lectin" evidence="2">
    <location>
        <begin position="236"/>
        <end position="337"/>
    </location>
</feature>
<dbReference type="InterPro" id="IPR016186">
    <property type="entry name" value="C-type_lectin-like/link_sf"/>
</dbReference>